<dbReference type="Pfam" id="PF23329">
    <property type="entry name" value="EF_HAND_1_PLCG"/>
    <property type="match status" value="1"/>
</dbReference>
<dbReference type="InterPro" id="IPR057061">
    <property type="entry name" value="PLCG_EF-hand_2"/>
</dbReference>
<evidence type="ECO:0000256" key="13">
    <source>
        <dbReference type="PROSITE-ProRule" id="PRU00192"/>
    </source>
</evidence>
<evidence type="ECO:0000256" key="4">
    <source>
        <dbReference type="ARBA" id="ARBA00022737"/>
    </source>
</evidence>
<dbReference type="Pfam" id="PF00387">
    <property type="entry name" value="PI-PLC-Y"/>
    <property type="match status" value="1"/>
</dbReference>
<dbReference type="InterPro" id="IPR011992">
    <property type="entry name" value="EF-hand-dom_pair"/>
</dbReference>
<keyword evidence="3" id="KW-0597">Phosphoprotein</keyword>
<evidence type="ECO:0000256" key="1">
    <source>
        <dbReference type="ARBA" id="ARBA00001913"/>
    </source>
</evidence>
<dbReference type="Pfam" id="PF23583">
    <property type="entry name" value="EF_HAND_2_PLCG"/>
    <property type="match status" value="1"/>
</dbReference>
<dbReference type="PROSITE" id="PS50008">
    <property type="entry name" value="PIPLC_Y_DOMAIN"/>
    <property type="match status" value="1"/>
</dbReference>
<dbReference type="PRINTS" id="PR00390">
    <property type="entry name" value="PHPHLIPASEC"/>
</dbReference>
<feature type="domain" description="SH2" evidence="16">
    <location>
        <begin position="545"/>
        <end position="646"/>
    </location>
</feature>
<dbReference type="InterPro" id="IPR000909">
    <property type="entry name" value="PLipase_C_PInositol-sp_X_dom"/>
</dbReference>
<dbReference type="InterPro" id="IPR001711">
    <property type="entry name" value="PLipase_C_Pinositol-sp_Y"/>
</dbReference>
<dbReference type="InterPro" id="IPR001452">
    <property type="entry name" value="SH3_domain"/>
</dbReference>
<dbReference type="GO" id="GO:0010634">
    <property type="term" value="P:positive regulation of epithelial cell migration"/>
    <property type="evidence" value="ECO:0007669"/>
    <property type="project" value="TreeGrafter"/>
</dbReference>
<keyword evidence="8 12" id="KW-0727">SH2 domain</keyword>
<dbReference type="EC" id="3.1.4.11" evidence="11"/>
<dbReference type="CDD" id="cd09932">
    <property type="entry name" value="SH2_C-SH2_PLC_gamma_like"/>
    <property type="match status" value="1"/>
</dbReference>
<dbReference type="Gene3D" id="3.30.505.10">
    <property type="entry name" value="SH2 domain"/>
    <property type="match status" value="2"/>
</dbReference>
<dbReference type="Gene3D" id="2.30.30.40">
    <property type="entry name" value="SH3 Domains"/>
    <property type="match status" value="1"/>
</dbReference>
<keyword evidence="2 13" id="KW-0728">SH3 domain</keyword>
<dbReference type="SUPFAM" id="SSF55550">
    <property type="entry name" value="SH2 domain"/>
    <property type="match status" value="2"/>
</dbReference>
<dbReference type="SMART" id="SM00252">
    <property type="entry name" value="SH2"/>
    <property type="match status" value="2"/>
</dbReference>
<evidence type="ECO:0000313" key="21">
    <source>
        <dbReference type="EMBL" id="KAL0280368.1"/>
    </source>
</evidence>
<evidence type="ECO:0000259" key="17">
    <source>
        <dbReference type="PROSITE" id="PS50002"/>
    </source>
</evidence>
<evidence type="ECO:0000256" key="10">
    <source>
        <dbReference type="ARBA" id="ARBA00023224"/>
    </source>
</evidence>
<dbReference type="GO" id="GO:0009395">
    <property type="term" value="P:phospholipid catabolic process"/>
    <property type="evidence" value="ECO:0007669"/>
    <property type="project" value="UniProtKB-UniRule"/>
</dbReference>
<evidence type="ECO:0000259" key="19">
    <source>
        <dbReference type="PROSITE" id="PS50004"/>
    </source>
</evidence>
<reference evidence="21" key="1">
    <citation type="journal article" date="2024" name="Gigascience">
        <title>Chromosome-level genome of the poultry shaft louse Menopon gallinae provides insight into the host-switching and adaptive evolution of parasitic lice.</title>
        <authorList>
            <person name="Xu Y."/>
            <person name="Ma L."/>
            <person name="Liu S."/>
            <person name="Liang Y."/>
            <person name="Liu Q."/>
            <person name="He Z."/>
            <person name="Tian L."/>
            <person name="Duan Y."/>
            <person name="Cai W."/>
            <person name="Li H."/>
            <person name="Song F."/>
        </authorList>
    </citation>
    <scope>NUCLEOTIDE SEQUENCE</scope>
    <source>
        <strain evidence="21">Cailab_2023a</strain>
    </source>
</reference>
<dbReference type="GO" id="GO:0051209">
    <property type="term" value="P:release of sequestered calcium ion into cytosol"/>
    <property type="evidence" value="ECO:0007669"/>
    <property type="project" value="TreeGrafter"/>
</dbReference>
<dbReference type="FunFam" id="2.60.40.150:FF:000199">
    <property type="entry name" value="1-phosphatidylinositol 4,5-bisphosphate phosphodiesterase gamma"/>
    <property type="match status" value="1"/>
</dbReference>
<dbReference type="Gene3D" id="2.30.29.30">
    <property type="entry name" value="Pleckstrin-homology domain (PH domain)/Phosphotyrosine-binding domain (PTB)"/>
    <property type="match status" value="1"/>
</dbReference>
<comment type="caution">
    <text evidence="21">The sequence shown here is derived from an EMBL/GenBank/DDBJ whole genome shotgun (WGS) entry which is preliminary data.</text>
</comment>
<evidence type="ECO:0000256" key="8">
    <source>
        <dbReference type="ARBA" id="ARBA00022999"/>
    </source>
</evidence>
<dbReference type="GO" id="GO:0048468">
    <property type="term" value="P:cell development"/>
    <property type="evidence" value="ECO:0007669"/>
    <property type="project" value="UniProtKB-ARBA"/>
</dbReference>
<dbReference type="SMART" id="SM00326">
    <property type="entry name" value="SH3"/>
    <property type="match status" value="1"/>
</dbReference>
<dbReference type="Pfam" id="PF00018">
    <property type="entry name" value="SH3_1"/>
    <property type="match status" value="1"/>
</dbReference>
<keyword evidence="5 11" id="KW-0378">Hydrolase</keyword>
<name>A0AAW2IFE0_9NEOP</name>
<evidence type="ECO:0000256" key="11">
    <source>
        <dbReference type="PIRNR" id="PIRNR000952"/>
    </source>
</evidence>
<evidence type="ECO:0000256" key="2">
    <source>
        <dbReference type="ARBA" id="ARBA00022443"/>
    </source>
</evidence>
<comment type="catalytic activity">
    <reaction evidence="11 14">
        <text>a 1,2-diacyl-sn-glycero-3-phospho-(1D-myo-inositol-4,5-bisphosphate) + H2O = 1D-myo-inositol 1,4,5-trisphosphate + a 1,2-diacyl-sn-glycerol + H(+)</text>
        <dbReference type="Rhea" id="RHEA:33179"/>
        <dbReference type="ChEBI" id="CHEBI:15377"/>
        <dbReference type="ChEBI" id="CHEBI:15378"/>
        <dbReference type="ChEBI" id="CHEBI:17815"/>
        <dbReference type="ChEBI" id="CHEBI:58456"/>
        <dbReference type="ChEBI" id="CHEBI:203600"/>
        <dbReference type="EC" id="3.1.4.11"/>
    </reaction>
</comment>
<gene>
    <name evidence="21" type="ORF">PYX00_001680</name>
</gene>
<dbReference type="SMART" id="SM00149">
    <property type="entry name" value="PLCYc"/>
    <property type="match status" value="1"/>
</dbReference>
<dbReference type="SMART" id="SM00233">
    <property type="entry name" value="PH"/>
    <property type="match status" value="1"/>
</dbReference>
<protein>
    <recommendedName>
        <fullName evidence="11">1-phosphatidylinositol 4,5-bisphosphate phosphodiesterase gamma</fullName>
        <ecNumber evidence="11">3.1.4.11</ecNumber>
    </recommendedName>
</protein>
<evidence type="ECO:0000259" key="16">
    <source>
        <dbReference type="PROSITE" id="PS50001"/>
    </source>
</evidence>
<keyword evidence="7 11" id="KW-0442">Lipid degradation</keyword>
<dbReference type="CDD" id="cd10341">
    <property type="entry name" value="SH2_N-SH2_PLC_gamma_like"/>
    <property type="match status" value="1"/>
</dbReference>
<dbReference type="GO" id="GO:0048015">
    <property type="term" value="P:phosphatidylinositol-mediated signaling"/>
    <property type="evidence" value="ECO:0007669"/>
    <property type="project" value="TreeGrafter"/>
</dbReference>
<dbReference type="CDD" id="cd16201">
    <property type="entry name" value="EFh_PI-PLCgamma"/>
    <property type="match status" value="1"/>
</dbReference>
<feature type="domain" description="SH3" evidence="17">
    <location>
        <begin position="776"/>
        <end position="836"/>
    </location>
</feature>
<feature type="region of interest" description="Disordered" evidence="15">
    <location>
        <begin position="514"/>
        <end position="533"/>
    </location>
</feature>
<dbReference type="Gene3D" id="2.60.40.150">
    <property type="entry name" value="C2 domain"/>
    <property type="match status" value="1"/>
</dbReference>
<dbReference type="PANTHER" id="PTHR10336:SF159">
    <property type="entry name" value="1-PHOSPHATIDYLINOSITOL 4,5-BISPHOSPHATE PHOSPHODIESTERASE GAMMA"/>
    <property type="match status" value="1"/>
</dbReference>
<feature type="domain" description="PI-PLC Y-box" evidence="20">
    <location>
        <begin position="934"/>
        <end position="1050"/>
    </location>
</feature>
<organism evidence="21">
    <name type="scientific">Menopon gallinae</name>
    <name type="common">poultry shaft louse</name>
    <dbReference type="NCBI Taxonomy" id="328185"/>
    <lineage>
        <taxon>Eukaryota</taxon>
        <taxon>Metazoa</taxon>
        <taxon>Ecdysozoa</taxon>
        <taxon>Arthropoda</taxon>
        <taxon>Hexapoda</taxon>
        <taxon>Insecta</taxon>
        <taxon>Pterygota</taxon>
        <taxon>Neoptera</taxon>
        <taxon>Paraneoptera</taxon>
        <taxon>Psocodea</taxon>
        <taxon>Troctomorpha</taxon>
        <taxon>Phthiraptera</taxon>
        <taxon>Amblycera</taxon>
        <taxon>Menoponidae</taxon>
        <taxon>Menopon</taxon>
    </lineage>
</organism>
<dbReference type="PROSITE" id="PS50007">
    <property type="entry name" value="PIPLC_X_DOMAIN"/>
    <property type="match status" value="1"/>
</dbReference>
<dbReference type="SUPFAM" id="SSF49562">
    <property type="entry name" value="C2 domain (Calcium/lipid-binding domain, CaLB)"/>
    <property type="match status" value="1"/>
</dbReference>
<dbReference type="GO" id="GO:0046488">
    <property type="term" value="P:phosphatidylinositol metabolic process"/>
    <property type="evidence" value="ECO:0007669"/>
    <property type="project" value="TreeGrafter"/>
</dbReference>
<dbReference type="InterPro" id="IPR000980">
    <property type="entry name" value="SH2"/>
</dbReference>
<dbReference type="PANTHER" id="PTHR10336">
    <property type="entry name" value="PHOSPHOINOSITIDE-SPECIFIC PHOSPHOLIPASE C FAMILY PROTEIN"/>
    <property type="match status" value="1"/>
</dbReference>
<dbReference type="InterPro" id="IPR036028">
    <property type="entry name" value="SH3-like_dom_sf"/>
</dbReference>
<dbReference type="CDD" id="cd08592">
    <property type="entry name" value="PI-PLCc_gamma"/>
    <property type="match status" value="1"/>
</dbReference>
<dbReference type="InterPro" id="IPR011993">
    <property type="entry name" value="PH-like_dom_sf"/>
</dbReference>
<comment type="cofactor">
    <cofactor evidence="1">
        <name>Ca(2+)</name>
        <dbReference type="ChEBI" id="CHEBI:29108"/>
    </cofactor>
</comment>
<evidence type="ECO:0000256" key="14">
    <source>
        <dbReference type="RuleBase" id="RU361133"/>
    </source>
</evidence>
<dbReference type="Pfam" id="PF00168">
    <property type="entry name" value="C2"/>
    <property type="match status" value="1"/>
</dbReference>
<feature type="domain" description="SH2" evidence="16">
    <location>
        <begin position="657"/>
        <end position="746"/>
    </location>
</feature>
<dbReference type="FunFam" id="3.20.20.190:FF:000004">
    <property type="entry name" value="1-phosphatidylinositol 4,5-bisphosphate phosphodiesterase gamma"/>
    <property type="match status" value="1"/>
</dbReference>
<sequence>MAVSGIQNGVSFISEMEQIVIQLERGTVVTRFFPRKKPERKMLMIRRETRQIVWSRSSSAKDFEGAVEMREVKEIRQGKNSKDFERWPDESKKADAGKCFIVFYGQEFRLKSLSIAALSEKECDLWLKGLQHLVPDTIYSPYPLQVERWLRKEFYTMESNRETVTLKEMKAFLPRINCKISTSKLRETFQEVDTRKRNEIGFDDFTLLHNRLIFDENAFKEGFDVYAAYCKNGKIVTLQEFQQFLREVQKDPLGKNEQSVSQFMRDFLQETERNCQEPYFTVTEFLDFLFSKQNDLWDESHDQVTQDMKRPLSHYWIASSHNTYLTGDQFSSESSTEAYARSLRMGCRCIELDCWDGPDGMPLIFHGHTLTTKIKFIDAIRTIKEHAFVTSEYPVILSIEDNCTLPQQRKMAQAMQEVFGDMLLTHPVDKNEKHLPSPWQLRRKILLKHKKLPEGVDENSVLIRNDDGREMDLRNTVKNGVLYLEDPVDNKWNPHFFVLTQNKLFYTDRFQGDDENDVEDEESESELPRHKEGVPNDELHFGEKWFHGKHVGKRAEAESLLKHYSYLGDGTFLVRESETFVGDYSLSFWRQGKVNHCRIRSKQDKGQTRYYLIDTTSFDSLYSLITYYRSHPLRSQEFLIVLQEPVPQPNQHEGEEWYVPHATRAIAEEMLKRVPTDGAFLVRPSENETNSYAISFRAEKNIKHCRVKIDGRLYTIGTAQFESLVDLVGYYQRHPLYRKIRLCLPVNEEVVQRMGPDIDDDTVYGTPGYMDPSSFTSKITVKALYDYQAHQDDELSFCKHAIITNVNKQDCGWWKGDYGGKKQHWFPCNYVEEIEPNENRDDTSADSLLLGNLQKGSLDVMGALVELVVGNRPGLDWILRIQNPNMLSSFEVACPARDQALEWMAAIKETVKNASVRESQTKEKERAWRIAKEMSSLIVYCRSVAFNMERLKRHGFIYAEMSSFAENKAERLICKEEPRFFLQYHQYQFSRVYPKGQRIDSSNYNPVPMWNVGVQMVALNYQTPDKAMQINQSKFRLNGGCGYILRPDFMFRDDFDPYDHHTLVGVDPMNISIRVIGARHLSRTGRGTTSPFVEVEIIGADFDSGIKLTTKTISDNGFNPFWNEICDFDVYNPHFALLRFVVQDEDMFGDSNFIGQCTYPVTALRTGYRSVHLKNGYSEDLELATLLIHITIRNPMESHNGLGIRTSTLSTISRASTLVCGESPK</sequence>
<keyword evidence="6" id="KW-0106">Calcium</keyword>
<dbReference type="SMART" id="SM00239">
    <property type="entry name" value="C2"/>
    <property type="match status" value="1"/>
</dbReference>
<evidence type="ECO:0000259" key="20">
    <source>
        <dbReference type="PROSITE" id="PS50008"/>
    </source>
</evidence>
<dbReference type="GO" id="GO:0032587">
    <property type="term" value="C:ruffle membrane"/>
    <property type="evidence" value="ECO:0007669"/>
    <property type="project" value="TreeGrafter"/>
</dbReference>
<dbReference type="InterPro" id="IPR035023">
    <property type="entry name" value="PLC-gamma_C-SH2"/>
</dbReference>
<dbReference type="Pfam" id="PF00017">
    <property type="entry name" value="SH2"/>
    <property type="match status" value="2"/>
</dbReference>
<dbReference type="PROSITE" id="PS50001">
    <property type="entry name" value="SH2"/>
    <property type="match status" value="2"/>
</dbReference>
<keyword evidence="10 11" id="KW-0807">Transducer</keyword>
<evidence type="ECO:0000256" key="7">
    <source>
        <dbReference type="ARBA" id="ARBA00022963"/>
    </source>
</evidence>
<evidence type="ECO:0000256" key="6">
    <source>
        <dbReference type="ARBA" id="ARBA00022837"/>
    </source>
</evidence>
<dbReference type="InterPro" id="IPR001192">
    <property type="entry name" value="PI-PLC_fam"/>
</dbReference>
<dbReference type="SMART" id="SM00148">
    <property type="entry name" value="PLCXc"/>
    <property type="match status" value="1"/>
</dbReference>
<dbReference type="InterPro" id="IPR000008">
    <property type="entry name" value="C2_dom"/>
</dbReference>
<dbReference type="PRINTS" id="PR00452">
    <property type="entry name" value="SH3DOMAIN"/>
</dbReference>
<proteinExistence type="predicted"/>
<keyword evidence="4" id="KW-0677">Repeat</keyword>
<dbReference type="CDD" id="cd11825">
    <property type="entry name" value="SH3_PLCgamma"/>
    <property type="match status" value="1"/>
</dbReference>
<dbReference type="PROSITE" id="PS50003">
    <property type="entry name" value="PH_DOMAIN"/>
    <property type="match status" value="1"/>
</dbReference>
<dbReference type="InterPro" id="IPR056586">
    <property type="entry name" value="EF-hand_PLCG1"/>
</dbReference>
<dbReference type="SUPFAM" id="SSF47473">
    <property type="entry name" value="EF-hand"/>
    <property type="match status" value="1"/>
</dbReference>
<dbReference type="PIRSF" id="PIRSF000952">
    <property type="entry name" value="PLC-gamma"/>
    <property type="match status" value="1"/>
</dbReference>
<dbReference type="FunFam" id="3.30.505.10:FF:000011">
    <property type="entry name" value="1-phosphatidylinositol 4,5-bisphosphate phosphodiesterase gamma"/>
    <property type="match status" value="1"/>
</dbReference>
<dbReference type="SUPFAM" id="SSF50729">
    <property type="entry name" value="PH domain-like"/>
    <property type="match status" value="1"/>
</dbReference>
<dbReference type="CDD" id="cd13362">
    <property type="entry name" value="PH_PLC_gamma"/>
    <property type="match status" value="1"/>
</dbReference>
<dbReference type="CDD" id="cd00275">
    <property type="entry name" value="C2_PLC_like"/>
    <property type="match status" value="1"/>
</dbReference>
<evidence type="ECO:0000256" key="5">
    <source>
        <dbReference type="ARBA" id="ARBA00022801"/>
    </source>
</evidence>
<dbReference type="InterPro" id="IPR017946">
    <property type="entry name" value="PLC-like_Pdiesterase_TIM-brl"/>
</dbReference>
<dbReference type="GO" id="GO:0009653">
    <property type="term" value="P:anatomical structure morphogenesis"/>
    <property type="evidence" value="ECO:0007669"/>
    <property type="project" value="UniProtKB-ARBA"/>
</dbReference>
<dbReference type="PRINTS" id="PR00401">
    <property type="entry name" value="SH2DOMAIN"/>
</dbReference>
<dbReference type="InterPro" id="IPR016279">
    <property type="entry name" value="PLC-gamma"/>
</dbReference>
<dbReference type="InterPro" id="IPR001849">
    <property type="entry name" value="PH_domain"/>
</dbReference>
<dbReference type="InterPro" id="IPR035892">
    <property type="entry name" value="C2_domain_sf"/>
</dbReference>
<evidence type="ECO:0000256" key="3">
    <source>
        <dbReference type="ARBA" id="ARBA00022553"/>
    </source>
</evidence>
<dbReference type="Pfam" id="PF00388">
    <property type="entry name" value="PI-PLC-X"/>
    <property type="match status" value="1"/>
</dbReference>
<evidence type="ECO:0000256" key="9">
    <source>
        <dbReference type="ARBA" id="ARBA00023098"/>
    </source>
</evidence>
<dbReference type="Gene3D" id="1.10.238.10">
    <property type="entry name" value="EF-hand"/>
    <property type="match status" value="1"/>
</dbReference>
<dbReference type="AlphaFoldDB" id="A0AAW2IFE0"/>
<feature type="domain" description="PH" evidence="18">
    <location>
        <begin position="21"/>
        <end position="135"/>
    </location>
</feature>
<evidence type="ECO:0000259" key="18">
    <source>
        <dbReference type="PROSITE" id="PS50003"/>
    </source>
</evidence>
<feature type="domain" description="C2" evidence="19">
    <location>
        <begin position="1052"/>
        <end position="1175"/>
    </location>
</feature>
<dbReference type="PROSITE" id="PS50002">
    <property type="entry name" value="SH3"/>
    <property type="match status" value="1"/>
</dbReference>
<dbReference type="FunFam" id="3.30.505.10:FF:000009">
    <property type="entry name" value="1-phosphatidylinositol 4,5-bisphosphate phosphodiesterase gamma"/>
    <property type="match status" value="1"/>
</dbReference>
<evidence type="ECO:0000256" key="12">
    <source>
        <dbReference type="PROSITE-ProRule" id="PRU00191"/>
    </source>
</evidence>
<dbReference type="FunFam" id="2.30.30.40:FF:000051">
    <property type="entry name" value="1-phosphatidylinositol 4,5-bisphosphate phosphodiesterase gamma"/>
    <property type="match status" value="1"/>
</dbReference>
<dbReference type="GO" id="GO:0004435">
    <property type="term" value="F:phosphatidylinositol-4,5-bisphosphate phospholipase C activity"/>
    <property type="evidence" value="ECO:0007669"/>
    <property type="project" value="UniProtKB-UniRule"/>
</dbReference>
<dbReference type="PROSITE" id="PS50004">
    <property type="entry name" value="C2"/>
    <property type="match status" value="1"/>
</dbReference>
<dbReference type="InterPro" id="IPR036860">
    <property type="entry name" value="SH2_dom_sf"/>
</dbReference>
<keyword evidence="9 11" id="KW-0443">Lipid metabolism</keyword>
<evidence type="ECO:0000256" key="15">
    <source>
        <dbReference type="SAM" id="MobiDB-lite"/>
    </source>
</evidence>
<dbReference type="InterPro" id="IPR035024">
    <property type="entry name" value="PLC-gamma_N-SH2"/>
</dbReference>
<dbReference type="SUPFAM" id="SSF51695">
    <property type="entry name" value="PLC-like phosphodiesterases"/>
    <property type="match status" value="1"/>
</dbReference>
<dbReference type="SUPFAM" id="SSF50044">
    <property type="entry name" value="SH3-domain"/>
    <property type="match status" value="1"/>
</dbReference>
<dbReference type="EMBL" id="JARGDH010000001">
    <property type="protein sequence ID" value="KAL0280368.1"/>
    <property type="molecule type" value="Genomic_DNA"/>
</dbReference>
<dbReference type="Gene3D" id="3.20.20.190">
    <property type="entry name" value="Phosphatidylinositol (PI) phosphodiesterase"/>
    <property type="match status" value="2"/>
</dbReference>
<comment type="function">
    <text evidence="11">Mediates the production of the second messenger molecules diacylglycerol (DAG) and inositol 1,4,5-trisphosphate (IP3). Plays an important role in the regulation of intracellular signaling cascades.</text>
</comment>
<feature type="compositionally biased region" description="Acidic residues" evidence="15">
    <location>
        <begin position="514"/>
        <end position="525"/>
    </location>
</feature>
<accession>A0AAW2IFE0</accession>